<dbReference type="PANTHER" id="PTHR30258">
    <property type="entry name" value="TYPE II SECRETION SYSTEM PROTEIN GSPE-RELATED"/>
    <property type="match status" value="1"/>
</dbReference>
<dbReference type="GO" id="GO:0016887">
    <property type="term" value="F:ATP hydrolysis activity"/>
    <property type="evidence" value="ECO:0007669"/>
    <property type="project" value="TreeGrafter"/>
</dbReference>
<evidence type="ECO:0000313" key="5">
    <source>
        <dbReference type="EMBL" id="MBF8436721.1"/>
    </source>
</evidence>
<keyword evidence="6" id="KW-1185">Reference proteome</keyword>
<dbReference type="InterPro" id="IPR027417">
    <property type="entry name" value="P-loop_NTPase"/>
</dbReference>
<feature type="domain" description="Bacterial type II secretion system protein E" evidence="4">
    <location>
        <begin position="380"/>
        <end position="394"/>
    </location>
</feature>
<dbReference type="SUPFAM" id="SSF160246">
    <property type="entry name" value="EspE N-terminal domain-like"/>
    <property type="match status" value="1"/>
</dbReference>
<dbReference type="InterPro" id="IPR037257">
    <property type="entry name" value="T2SS_E_N_sf"/>
</dbReference>
<proteinExistence type="inferred from homology"/>
<protein>
    <submittedName>
        <fullName evidence="5">Flp pilus assembly complex ATPase component TadA</fullName>
    </submittedName>
</protein>
<evidence type="ECO:0000259" key="4">
    <source>
        <dbReference type="PROSITE" id="PS00662"/>
    </source>
</evidence>
<dbReference type="CDD" id="cd01129">
    <property type="entry name" value="PulE-GspE-like"/>
    <property type="match status" value="1"/>
</dbReference>
<dbReference type="AlphaFoldDB" id="A0A931F7I7"/>
<gene>
    <name evidence="5" type="primary">tadA</name>
    <name evidence="5" type="ORF">I0Q91_06520</name>
</gene>
<dbReference type="Proteomes" id="UP000621436">
    <property type="component" value="Unassembled WGS sequence"/>
</dbReference>
<dbReference type="Gene3D" id="3.30.300.160">
    <property type="entry name" value="Type II secretion system, protein E, N-terminal domain"/>
    <property type="match status" value="1"/>
</dbReference>
<dbReference type="GO" id="GO:0005886">
    <property type="term" value="C:plasma membrane"/>
    <property type="evidence" value="ECO:0007669"/>
    <property type="project" value="TreeGrafter"/>
</dbReference>
<keyword evidence="3" id="KW-0067">ATP-binding</keyword>
<dbReference type="Gene3D" id="3.30.450.90">
    <property type="match status" value="1"/>
</dbReference>
<organism evidence="5 6">
    <name type="scientific">Halonatronomonas betaini</name>
    <dbReference type="NCBI Taxonomy" id="2778430"/>
    <lineage>
        <taxon>Bacteria</taxon>
        <taxon>Bacillati</taxon>
        <taxon>Bacillota</taxon>
        <taxon>Clostridia</taxon>
        <taxon>Halanaerobiales</taxon>
        <taxon>Halarsenatibacteraceae</taxon>
        <taxon>Halonatronomonas</taxon>
    </lineage>
</organism>
<comment type="caution">
    <text evidence="5">The sequence shown here is derived from an EMBL/GenBank/DDBJ whole genome shotgun (WGS) entry which is preliminary data.</text>
</comment>
<dbReference type="SUPFAM" id="SSF52540">
    <property type="entry name" value="P-loop containing nucleoside triphosphate hydrolases"/>
    <property type="match status" value="1"/>
</dbReference>
<evidence type="ECO:0000256" key="3">
    <source>
        <dbReference type="ARBA" id="ARBA00022840"/>
    </source>
</evidence>
<dbReference type="FunFam" id="3.30.450.90:FF:000001">
    <property type="entry name" value="Type II secretion system ATPase GspE"/>
    <property type="match status" value="1"/>
</dbReference>
<accession>A0A931F7I7</accession>
<dbReference type="PROSITE" id="PS00662">
    <property type="entry name" value="T2SP_E"/>
    <property type="match status" value="1"/>
</dbReference>
<evidence type="ECO:0000256" key="2">
    <source>
        <dbReference type="ARBA" id="ARBA00022741"/>
    </source>
</evidence>
<dbReference type="Pfam" id="PF05157">
    <property type="entry name" value="MshEN"/>
    <property type="match status" value="1"/>
</dbReference>
<dbReference type="Gene3D" id="3.40.50.300">
    <property type="entry name" value="P-loop containing nucleotide triphosphate hydrolases"/>
    <property type="match status" value="1"/>
</dbReference>
<dbReference type="PANTHER" id="PTHR30258:SF1">
    <property type="entry name" value="PROTEIN TRANSPORT PROTEIN HOFB HOMOLOG"/>
    <property type="match status" value="1"/>
</dbReference>
<dbReference type="InterPro" id="IPR007831">
    <property type="entry name" value="T2SS_GspE_N"/>
</dbReference>
<dbReference type="EMBL" id="JADPIE010000003">
    <property type="protein sequence ID" value="MBF8436721.1"/>
    <property type="molecule type" value="Genomic_DNA"/>
</dbReference>
<evidence type="ECO:0000313" key="6">
    <source>
        <dbReference type="Proteomes" id="UP000621436"/>
    </source>
</evidence>
<dbReference type="FunFam" id="3.40.50.300:FF:000398">
    <property type="entry name" value="Type IV pilus assembly ATPase PilB"/>
    <property type="match status" value="1"/>
</dbReference>
<dbReference type="RefSeq" id="WP_270453836.1">
    <property type="nucleotide sequence ID" value="NZ_JADPIE010000003.1"/>
</dbReference>
<reference evidence="5" key="1">
    <citation type="submission" date="2020-11" db="EMBL/GenBank/DDBJ databases">
        <title>Halonatronomonas betainensis gen. nov., sp. nov. a novel haloalkaliphilic representative of the family Halanaerobiacae capable of betaine degradation.</title>
        <authorList>
            <person name="Boltyanskaya Y."/>
            <person name="Kevbrin V."/>
            <person name="Detkova E."/>
            <person name="Grouzdev D.S."/>
            <person name="Koziaeva V."/>
            <person name="Zhilina T."/>
        </authorList>
    </citation>
    <scope>NUCLEOTIDE SEQUENCE</scope>
    <source>
        <strain evidence="5">Z-7014</strain>
    </source>
</reference>
<name>A0A931F7I7_9FIRM</name>
<evidence type="ECO:0000256" key="1">
    <source>
        <dbReference type="ARBA" id="ARBA00006611"/>
    </source>
</evidence>
<keyword evidence="2" id="KW-0547">Nucleotide-binding</keyword>
<dbReference type="GO" id="GO:0005524">
    <property type="term" value="F:ATP binding"/>
    <property type="evidence" value="ECO:0007669"/>
    <property type="project" value="UniProtKB-KW"/>
</dbReference>
<comment type="similarity">
    <text evidence="1">Belongs to the GSP E family.</text>
</comment>
<sequence length="558" mass="62778">MRSIKKLGEILLENEYITEEQLERAIDLQNVRDKKIGEILVDEGYLKEEDLVEVLEFQKGIPSANLDHYFFDTELAEYIPENIARRHLAVAIEEVDEEVIKVAMADPTDIVAIDDIERVSGLIVRPVIAAASKIKEAINWIYADDSLDISDFLEEFEDYSQQDDSYGEAELLEMVEEAPIIRLANSIISRAYQRGASDIHIEPEDKYIRVRYRIDGVLQKEMTAPKSSHRALVSRFKIIADLDITEHRVPQDGKIRMLINGNQLDMRVSTLPTVHGEKVVVRLLAQNTNLLNIEKLGFSKDNIEKFEKLIQQPHGIMLLTGPTGSGKSTTLFAGLNRINSPKINIVTIEDPVEYNVEGIYQVQAKPKTGLTFAKSLRSILRQDPDVIMIGEMRDEETAEIGVRAALTGHLVFSTLHTNDAVSSVTRLVDMGLPPYLVASSVNGIVAQRLVRRLCNSCKEEKQLDKLDKQYIGDIAELDTAYYAVGCQKCNNTGYSGRLALQEIFMVDNEIKDMIASGATEEKLEAAAREKGMRSLKEDGIKKIREGETDIAEVRRIIF</sequence>
<dbReference type="Pfam" id="PF00437">
    <property type="entry name" value="T2SSE"/>
    <property type="match status" value="1"/>
</dbReference>
<dbReference type="InterPro" id="IPR001482">
    <property type="entry name" value="T2SS/T4SS_dom"/>
</dbReference>